<organism evidence="2 3">
    <name type="scientific">Candidatus Kaiserbacteria bacterium RIFCSPHIGHO2_01_FULL_54_36b</name>
    <dbReference type="NCBI Taxonomy" id="1798483"/>
    <lineage>
        <taxon>Bacteria</taxon>
        <taxon>Candidatus Kaiseribacteriota</taxon>
    </lineage>
</organism>
<keyword evidence="1" id="KW-0812">Transmembrane</keyword>
<comment type="caution">
    <text evidence="2">The sequence shown here is derived from an EMBL/GenBank/DDBJ whole genome shotgun (WGS) entry which is preliminary data.</text>
</comment>
<gene>
    <name evidence="2" type="ORF">A2704_01480</name>
</gene>
<reference evidence="2 3" key="1">
    <citation type="journal article" date="2016" name="Nat. Commun.">
        <title>Thousands of microbial genomes shed light on interconnected biogeochemical processes in an aquifer system.</title>
        <authorList>
            <person name="Anantharaman K."/>
            <person name="Brown C.T."/>
            <person name="Hug L.A."/>
            <person name="Sharon I."/>
            <person name="Castelle C.J."/>
            <person name="Probst A.J."/>
            <person name="Thomas B.C."/>
            <person name="Singh A."/>
            <person name="Wilkins M.J."/>
            <person name="Karaoz U."/>
            <person name="Brodie E.L."/>
            <person name="Williams K.H."/>
            <person name="Hubbard S.S."/>
            <person name="Banfield J.F."/>
        </authorList>
    </citation>
    <scope>NUCLEOTIDE SEQUENCE [LARGE SCALE GENOMIC DNA]</scope>
</reference>
<feature type="transmembrane region" description="Helical" evidence="1">
    <location>
        <begin position="15"/>
        <end position="33"/>
    </location>
</feature>
<accession>A0A1F6CQB8</accession>
<name>A0A1F6CQB8_9BACT</name>
<evidence type="ECO:0000313" key="2">
    <source>
        <dbReference type="EMBL" id="OGG51325.1"/>
    </source>
</evidence>
<sequence length="154" mass="16655">METQEGAKKKFYKRWWFWVGAVVVLFVIIGISGSSSPSATETTSTSPDGQAAAPAGKQYVEVATFSGTGQKKSEPFTIQGDRFKIAYDCKGDPSATFCGAFVFKVGSNLPQGVMNAAQSIKDETVIYTSMAGKGEYYIDANVLGTFTMTVYDYK</sequence>
<protein>
    <submittedName>
        <fullName evidence="2">Uncharacterized protein</fullName>
    </submittedName>
</protein>
<evidence type="ECO:0000256" key="1">
    <source>
        <dbReference type="SAM" id="Phobius"/>
    </source>
</evidence>
<keyword evidence="1" id="KW-0472">Membrane</keyword>
<evidence type="ECO:0000313" key="3">
    <source>
        <dbReference type="Proteomes" id="UP000176445"/>
    </source>
</evidence>
<proteinExistence type="predicted"/>
<keyword evidence="1" id="KW-1133">Transmembrane helix</keyword>
<dbReference type="Proteomes" id="UP000176445">
    <property type="component" value="Unassembled WGS sequence"/>
</dbReference>
<dbReference type="AlphaFoldDB" id="A0A1F6CQB8"/>
<dbReference type="EMBL" id="MFKW01000031">
    <property type="protein sequence ID" value="OGG51325.1"/>
    <property type="molecule type" value="Genomic_DNA"/>
</dbReference>